<dbReference type="EMBL" id="JASNVP010000003">
    <property type="protein sequence ID" value="MDK4325523.1"/>
    <property type="molecule type" value="Genomic_DNA"/>
</dbReference>
<dbReference type="PANTHER" id="PTHR42770">
    <property type="entry name" value="AMINO ACID TRANSPORTER-RELATED"/>
    <property type="match status" value="1"/>
</dbReference>
<feature type="transmembrane region" description="Helical" evidence="10">
    <location>
        <begin position="188"/>
        <end position="211"/>
    </location>
</feature>
<evidence type="ECO:0000256" key="2">
    <source>
        <dbReference type="ARBA" id="ARBA00008220"/>
    </source>
</evidence>
<evidence type="ECO:0000256" key="7">
    <source>
        <dbReference type="ARBA" id="ARBA00022989"/>
    </source>
</evidence>
<evidence type="ECO:0000256" key="5">
    <source>
        <dbReference type="ARBA" id="ARBA00022692"/>
    </source>
</evidence>
<feature type="transmembrane region" description="Helical" evidence="10">
    <location>
        <begin position="117"/>
        <end position="138"/>
    </location>
</feature>
<evidence type="ECO:0000313" key="11">
    <source>
        <dbReference type="EMBL" id="MDK4325523.1"/>
    </source>
</evidence>
<dbReference type="GO" id="GO:0022857">
    <property type="term" value="F:transmembrane transporter activity"/>
    <property type="evidence" value="ECO:0007669"/>
    <property type="project" value="InterPro"/>
</dbReference>
<evidence type="ECO:0000256" key="6">
    <source>
        <dbReference type="ARBA" id="ARBA00022970"/>
    </source>
</evidence>
<organism evidence="11 12">
    <name type="scientific">Corynebacterium propinquum</name>
    <dbReference type="NCBI Taxonomy" id="43769"/>
    <lineage>
        <taxon>Bacteria</taxon>
        <taxon>Bacillati</taxon>
        <taxon>Actinomycetota</taxon>
        <taxon>Actinomycetes</taxon>
        <taxon>Mycobacteriales</taxon>
        <taxon>Corynebacteriaceae</taxon>
        <taxon>Corynebacterium</taxon>
    </lineage>
</organism>
<dbReference type="NCBIfam" id="TIGR00905">
    <property type="entry name" value="2A0302"/>
    <property type="match status" value="1"/>
</dbReference>
<keyword evidence="4" id="KW-1003">Cell membrane</keyword>
<comment type="caution">
    <text evidence="11">The sequence shown here is derived from an EMBL/GenBank/DDBJ whole genome shotgun (WGS) entry which is preliminary data.</text>
</comment>
<feature type="transmembrane region" description="Helical" evidence="10">
    <location>
        <begin position="40"/>
        <end position="61"/>
    </location>
</feature>
<feature type="transmembrane region" description="Helical" evidence="10">
    <location>
        <begin position="73"/>
        <end position="96"/>
    </location>
</feature>
<evidence type="ECO:0000256" key="3">
    <source>
        <dbReference type="ARBA" id="ARBA00022448"/>
    </source>
</evidence>
<feature type="transmembrane region" description="Helical" evidence="10">
    <location>
        <begin position="443"/>
        <end position="459"/>
    </location>
</feature>
<feature type="transmembrane region" description="Helical" evidence="10">
    <location>
        <begin position="361"/>
        <end position="382"/>
    </location>
</feature>
<evidence type="ECO:0000256" key="9">
    <source>
        <dbReference type="SAM" id="MobiDB-lite"/>
    </source>
</evidence>
<sequence length="521" mass="55950">MHSEPHARTSNTATSRGAAATSPTGADSQHSGEGKSKHTVTMWSLVALIIGSCVGAGIFSLPQNIASVAAPGAMLIGWAIAGVGMLSVAFVFQILAHRKPHLDSGVYSYVRAGLGDFIGFASGWGYWLGSVIAQVGYATLFFNTIGHYIPLFHESNRWASFLSVSVMTWVIFALLSRGVKQAAIMNTVVTVAKLVPILAFIVLLLFFGFSWDTFTLDFWGHDSSEGSVFEQVQGIMLFTVWVFIGVEGASVYSKQARQRTDVGRATVLGFVSVLVLLVSVATLSFGVLSKEELAALPDNSMAAVLEAAIGPVGGLLISIGLCISVLGAYVSWQMLCAEPLTMMAIDGLLPKRTGSINAAGAPWMAQLISTSVIQFAVIVFFLNETAYISMVQLATVMYLLPYIFSSLYLLLLALRGKGITHPHAGTRFDLSGPEISRRENRKHLFIGAVAFIYSMWLIYAADPVYILFGALAVVPGIVPYVLTRISRREKLFNGFEWSIVVLVFVAAIIAAVGLANGSLQL</sequence>
<dbReference type="InterPro" id="IPR002293">
    <property type="entry name" value="AA/rel_permease1"/>
</dbReference>
<feature type="transmembrane region" description="Helical" evidence="10">
    <location>
        <begin position="265"/>
        <end position="288"/>
    </location>
</feature>
<feature type="region of interest" description="Disordered" evidence="9">
    <location>
        <begin position="1"/>
        <end position="35"/>
    </location>
</feature>
<evidence type="ECO:0000256" key="8">
    <source>
        <dbReference type="ARBA" id="ARBA00023136"/>
    </source>
</evidence>
<keyword evidence="5 10" id="KW-0812">Transmembrane</keyword>
<feature type="transmembrane region" description="Helical" evidence="10">
    <location>
        <begin position="465"/>
        <end position="482"/>
    </location>
</feature>
<keyword evidence="8 10" id="KW-0472">Membrane</keyword>
<dbReference type="InterPro" id="IPR050367">
    <property type="entry name" value="APC_superfamily"/>
</dbReference>
<dbReference type="GO" id="GO:0006865">
    <property type="term" value="P:amino acid transport"/>
    <property type="evidence" value="ECO:0007669"/>
    <property type="project" value="UniProtKB-KW"/>
</dbReference>
<evidence type="ECO:0000313" key="12">
    <source>
        <dbReference type="Proteomes" id="UP001226160"/>
    </source>
</evidence>
<feature type="transmembrane region" description="Helical" evidence="10">
    <location>
        <begin position="308"/>
        <end position="332"/>
    </location>
</feature>
<keyword evidence="6" id="KW-0029">Amino-acid transport</keyword>
<dbReference type="Proteomes" id="UP001226160">
    <property type="component" value="Unassembled WGS sequence"/>
</dbReference>
<dbReference type="PANTHER" id="PTHR42770:SF4">
    <property type="entry name" value="ARGININE_ORNITHINE ANTIPORTER-RELATED"/>
    <property type="match status" value="1"/>
</dbReference>
<dbReference type="GO" id="GO:0005886">
    <property type="term" value="C:plasma membrane"/>
    <property type="evidence" value="ECO:0007669"/>
    <property type="project" value="UniProtKB-SubCell"/>
</dbReference>
<gene>
    <name evidence="11" type="ORF">QPX54_03205</name>
</gene>
<evidence type="ECO:0000256" key="4">
    <source>
        <dbReference type="ARBA" id="ARBA00022475"/>
    </source>
</evidence>
<evidence type="ECO:0000256" key="1">
    <source>
        <dbReference type="ARBA" id="ARBA00004651"/>
    </source>
</evidence>
<protein>
    <submittedName>
        <fullName evidence="11">Amino acid permease</fullName>
    </submittedName>
</protein>
<feature type="transmembrane region" description="Helical" evidence="10">
    <location>
        <begin position="158"/>
        <end position="176"/>
    </location>
</feature>
<dbReference type="AlphaFoldDB" id="A0AAP4F9N4"/>
<dbReference type="Pfam" id="PF13520">
    <property type="entry name" value="AA_permease_2"/>
    <property type="match status" value="1"/>
</dbReference>
<name>A0AAP4F9N4_9CORY</name>
<dbReference type="RefSeq" id="WP_275042151.1">
    <property type="nucleotide sequence ID" value="NZ_CP091865.1"/>
</dbReference>
<accession>A0AAP4F9N4</accession>
<feature type="compositionally biased region" description="Polar residues" evidence="9">
    <location>
        <begin position="8"/>
        <end position="29"/>
    </location>
</feature>
<keyword evidence="3" id="KW-0813">Transport</keyword>
<reference evidence="11" key="1">
    <citation type="submission" date="2023-05" db="EMBL/GenBank/DDBJ databases">
        <title>Metabolic capabilities are highly conserved among human nasal-associated Corynebacterium species in pangenomic analyses.</title>
        <authorList>
            <person name="Tran T.H."/>
            <person name="Roberts A.Q."/>
            <person name="Escapa I.F."/>
            <person name="Gao W."/>
            <person name="Conlan S."/>
            <person name="Kong H."/>
            <person name="Segre J.A."/>
            <person name="Kelly M.S."/>
            <person name="Lemon K.P."/>
        </authorList>
    </citation>
    <scope>NUCLEOTIDE SEQUENCE</scope>
    <source>
        <strain evidence="11">KPL2654</strain>
    </source>
</reference>
<feature type="transmembrane region" description="Helical" evidence="10">
    <location>
        <begin position="494"/>
        <end position="515"/>
    </location>
</feature>
<keyword evidence="7 10" id="KW-1133">Transmembrane helix</keyword>
<comment type="subcellular location">
    <subcellularLocation>
        <location evidence="1">Cell membrane</location>
        <topology evidence="1">Multi-pass membrane protein</topology>
    </subcellularLocation>
</comment>
<feature type="transmembrane region" description="Helical" evidence="10">
    <location>
        <begin position="388"/>
        <end position="414"/>
    </location>
</feature>
<proteinExistence type="inferred from homology"/>
<comment type="similarity">
    <text evidence="2">Belongs to the amino acid-polyamine-organocation (APC) superfamily. Basic amino acid/polyamine antiporter (APA) (TC 2.A.3.2) family.</text>
</comment>
<evidence type="ECO:0000256" key="10">
    <source>
        <dbReference type="SAM" id="Phobius"/>
    </source>
</evidence>
<dbReference type="InterPro" id="IPR004754">
    <property type="entry name" value="Amino_acid_antiprt"/>
</dbReference>
<dbReference type="Gene3D" id="1.20.1740.10">
    <property type="entry name" value="Amino acid/polyamine transporter I"/>
    <property type="match status" value="1"/>
</dbReference>
<feature type="transmembrane region" description="Helical" evidence="10">
    <location>
        <begin position="231"/>
        <end position="253"/>
    </location>
</feature>